<sequence length="151" mass="16238">MVLVVRSDLGLKKGKIASQCAHAAVMCYVKSASVNETMLKRWLVQGQPKIVVKVDDLEGMERIAELAAEKKVVAEIVRDAGRTQVQSGTETVLGLGPDSAEVIDSLAGHLKLILPGPLLRIGLRLLSGLMKPQSQSRSVLSCNRLGTVRQV</sequence>
<dbReference type="Proteomes" id="UP001562425">
    <property type="component" value="Unassembled WGS sequence"/>
</dbReference>
<protein>
    <recommendedName>
        <fullName evidence="1">peptidyl-tRNA hydrolase</fullName>
        <ecNumber evidence="1">3.1.1.29</ecNumber>
    </recommendedName>
</protein>
<dbReference type="EMBL" id="JBEHCU010013408">
    <property type="protein sequence ID" value="KAL1374376.1"/>
    <property type="molecule type" value="Genomic_DNA"/>
</dbReference>
<comment type="caution">
    <text evidence="5">The sequence shown here is derived from an EMBL/GenBank/DDBJ whole genome shotgun (WGS) entry which is preliminary data.</text>
</comment>
<dbReference type="Gene3D" id="3.40.1490.10">
    <property type="entry name" value="Bit1"/>
    <property type="match status" value="1"/>
</dbReference>
<dbReference type="GO" id="GO:0004045">
    <property type="term" value="F:peptidyl-tRNA hydrolase activity"/>
    <property type="evidence" value="ECO:0007669"/>
    <property type="project" value="UniProtKB-EC"/>
</dbReference>
<evidence type="ECO:0000256" key="3">
    <source>
        <dbReference type="ARBA" id="ARBA00038050"/>
    </source>
</evidence>
<keyword evidence="6" id="KW-1185">Reference proteome</keyword>
<dbReference type="EC" id="3.1.1.29" evidence="1"/>
<gene>
    <name evidence="5" type="ORF">pipiens_018116</name>
</gene>
<reference evidence="5 6" key="1">
    <citation type="submission" date="2024-05" db="EMBL/GenBank/DDBJ databases">
        <title>Culex pipiens pipiens assembly and annotation.</title>
        <authorList>
            <person name="Alout H."/>
            <person name="Durand T."/>
        </authorList>
    </citation>
    <scope>NUCLEOTIDE SEQUENCE [LARGE SCALE GENOMIC DNA]</scope>
    <source>
        <strain evidence="5">HA-2024</strain>
        <tissue evidence="5">Whole body</tissue>
    </source>
</reference>
<dbReference type="FunFam" id="3.40.1490.10:FF:000001">
    <property type="entry name" value="Peptidyl-tRNA hydrolase 2"/>
    <property type="match status" value="1"/>
</dbReference>
<dbReference type="NCBIfam" id="TIGR00283">
    <property type="entry name" value="arch_pth2"/>
    <property type="match status" value="1"/>
</dbReference>
<organism evidence="5 6">
    <name type="scientific">Culex pipiens pipiens</name>
    <name type="common">Northern house mosquito</name>
    <dbReference type="NCBI Taxonomy" id="38569"/>
    <lineage>
        <taxon>Eukaryota</taxon>
        <taxon>Metazoa</taxon>
        <taxon>Ecdysozoa</taxon>
        <taxon>Arthropoda</taxon>
        <taxon>Hexapoda</taxon>
        <taxon>Insecta</taxon>
        <taxon>Pterygota</taxon>
        <taxon>Neoptera</taxon>
        <taxon>Endopterygota</taxon>
        <taxon>Diptera</taxon>
        <taxon>Nematocera</taxon>
        <taxon>Culicoidea</taxon>
        <taxon>Culicidae</taxon>
        <taxon>Culicinae</taxon>
        <taxon>Culicini</taxon>
        <taxon>Culex</taxon>
        <taxon>Culex</taxon>
    </lineage>
</organism>
<dbReference type="InterPro" id="IPR002833">
    <property type="entry name" value="PTH2"/>
</dbReference>
<dbReference type="InterPro" id="IPR023476">
    <property type="entry name" value="Pep_tRNA_hydro_II_dom_sf"/>
</dbReference>
<dbReference type="NCBIfam" id="NF003314">
    <property type="entry name" value="PRK04322.1"/>
    <property type="match status" value="1"/>
</dbReference>
<comment type="similarity">
    <text evidence="3">Belongs to the PTH2 family.</text>
</comment>
<evidence type="ECO:0000256" key="2">
    <source>
        <dbReference type="ARBA" id="ARBA00022801"/>
    </source>
</evidence>
<evidence type="ECO:0000313" key="5">
    <source>
        <dbReference type="EMBL" id="KAL1374376.1"/>
    </source>
</evidence>
<evidence type="ECO:0000256" key="1">
    <source>
        <dbReference type="ARBA" id="ARBA00013260"/>
    </source>
</evidence>
<evidence type="ECO:0000313" key="6">
    <source>
        <dbReference type="Proteomes" id="UP001562425"/>
    </source>
</evidence>
<dbReference type="AlphaFoldDB" id="A0ABD1CDA4"/>
<dbReference type="SUPFAM" id="SSF102462">
    <property type="entry name" value="Peptidyl-tRNA hydrolase II"/>
    <property type="match status" value="1"/>
</dbReference>
<keyword evidence="2" id="KW-0378">Hydrolase</keyword>
<dbReference type="CDD" id="cd02430">
    <property type="entry name" value="PTH2"/>
    <property type="match status" value="1"/>
</dbReference>
<dbReference type="PANTHER" id="PTHR12649">
    <property type="entry name" value="PEPTIDYL-TRNA HYDROLASE 2"/>
    <property type="match status" value="1"/>
</dbReference>
<name>A0ABD1CDA4_CULPP</name>
<evidence type="ECO:0000256" key="4">
    <source>
        <dbReference type="ARBA" id="ARBA00048707"/>
    </source>
</evidence>
<comment type="catalytic activity">
    <reaction evidence="4">
        <text>an N-acyl-L-alpha-aminoacyl-tRNA + H2O = an N-acyl-L-amino acid + a tRNA + H(+)</text>
        <dbReference type="Rhea" id="RHEA:54448"/>
        <dbReference type="Rhea" id="RHEA-COMP:10123"/>
        <dbReference type="Rhea" id="RHEA-COMP:13883"/>
        <dbReference type="ChEBI" id="CHEBI:15377"/>
        <dbReference type="ChEBI" id="CHEBI:15378"/>
        <dbReference type="ChEBI" id="CHEBI:59874"/>
        <dbReference type="ChEBI" id="CHEBI:78442"/>
        <dbReference type="ChEBI" id="CHEBI:138191"/>
        <dbReference type="EC" id="3.1.1.29"/>
    </reaction>
</comment>
<proteinExistence type="inferred from homology"/>
<dbReference type="Pfam" id="PF01981">
    <property type="entry name" value="PTH2"/>
    <property type="match status" value="1"/>
</dbReference>
<accession>A0ABD1CDA4</accession>
<dbReference type="PANTHER" id="PTHR12649:SF26">
    <property type="entry name" value="AMINOACYL-TRNA HYDROLASE"/>
    <property type="match status" value="1"/>
</dbReference>